<sequence>MLKFLSTEKTLWKLLLETAVAVLAVGFLSPIGPIGLMGLIVIFAAIYFREVEEKKLFRISFWLLPVLALAAIGFMGPIGPVGPIGLITVFAALFFVLLGLINLFFKERFLVYGIFNTAFLIALSLLFFYFLRPDNFWILGTVFFIAVFLTLKEVFGFFGPLEGRRAALFAGVLGFLGLELSYILQFLPLGFMSAAVYLTLFLVIARETVVSSAKGGLNFSFMMKQITLFAVLTIVVFALSFR</sequence>
<evidence type="ECO:0000313" key="2">
    <source>
        <dbReference type="EMBL" id="OGG40962.1"/>
    </source>
</evidence>
<proteinExistence type="predicted"/>
<name>A0A1F6BW15_9BACT</name>
<feature type="transmembrane region" description="Helical" evidence="1">
    <location>
        <begin position="190"/>
        <end position="209"/>
    </location>
</feature>
<gene>
    <name evidence="2" type="ORF">A2116_00230</name>
</gene>
<feature type="transmembrane region" description="Helical" evidence="1">
    <location>
        <begin position="136"/>
        <end position="155"/>
    </location>
</feature>
<comment type="caution">
    <text evidence="2">The sequence shown here is derived from an EMBL/GenBank/DDBJ whole genome shotgun (WGS) entry which is preliminary data.</text>
</comment>
<evidence type="ECO:0000256" key="1">
    <source>
        <dbReference type="SAM" id="Phobius"/>
    </source>
</evidence>
<dbReference type="Proteomes" id="UP000179368">
    <property type="component" value="Unassembled WGS sequence"/>
</dbReference>
<feature type="transmembrane region" description="Helical" evidence="1">
    <location>
        <begin position="221"/>
        <end position="241"/>
    </location>
</feature>
<feature type="transmembrane region" description="Helical" evidence="1">
    <location>
        <begin position="84"/>
        <end position="105"/>
    </location>
</feature>
<keyword evidence="1" id="KW-0812">Transmembrane</keyword>
<keyword evidence="1" id="KW-1133">Transmembrane helix</keyword>
<feature type="transmembrane region" description="Helical" evidence="1">
    <location>
        <begin position="110"/>
        <end position="130"/>
    </location>
</feature>
<organism evidence="2 3">
    <name type="scientific">Candidatus Jorgensenbacteria bacterium GWA1_49_17</name>
    <dbReference type="NCBI Taxonomy" id="1798467"/>
    <lineage>
        <taxon>Bacteria</taxon>
        <taxon>Candidatus Joergenseniibacteriota</taxon>
    </lineage>
</organism>
<keyword evidence="1" id="KW-0472">Membrane</keyword>
<dbReference type="EMBL" id="MFKG01000001">
    <property type="protein sequence ID" value="OGG40962.1"/>
    <property type="molecule type" value="Genomic_DNA"/>
</dbReference>
<reference evidence="2 3" key="1">
    <citation type="journal article" date="2016" name="Nat. Commun.">
        <title>Thousands of microbial genomes shed light on interconnected biogeochemical processes in an aquifer system.</title>
        <authorList>
            <person name="Anantharaman K."/>
            <person name="Brown C.T."/>
            <person name="Hug L.A."/>
            <person name="Sharon I."/>
            <person name="Castelle C.J."/>
            <person name="Probst A.J."/>
            <person name="Thomas B.C."/>
            <person name="Singh A."/>
            <person name="Wilkins M.J."/>
            <person name="Karaoz U."/>
            <person name="Brodie E.L."/>
            <person name="Williams K.H."/>
            <person name="Hubbard S.S."/>
            <person name="Banfield J.F."/>
        </authorList>
    </citation>
    <scope>NUCLEOTIDE SEQUENCE [LARGE SCALE GENOMIC DNA]</scope>
</reference>
<evidence type="ECO:0000313" key="3">
    <source>
        <dbReference type="Proteomes" id="UP000179368"/>
    </source>
</evidence>
<feature type="transmembrane region" description="Helical" evidence="1">
    <location>
        <begin position="59"/>
        <end position="78"/>
    </location>
</feature>
<protein>
    <submittedName>
        <fullName evidence="2">Uncharacterized protein</fullName>
    </submittedName>
</protein>
<accession>A0A1F6BW15</accession>
<dbReference type="AlphaFoldDB" id="A0A1F6BW15"/>
<feature type="transmembrane region" description="Helical" evidence="1">
    <location>
        <begin position="20"/>
        <end position="47"/>
    </location>
</feature>